<evidence type="ECO:0000313" key="8">
    <source>
        <dbReference type="Proteomes" id="UP001199816"/>
    </source>
</evidence>
<proteinExistence type="predicted"/>
<dbReference type="Pfam" id="PF07291">
    <property type="entry name" value="MauE"/>
    <property type="match status" value="1"/>
</dbReference>
<feature type="transmembrane region" description="Helical" evidence="5">
    <location>
        <begin position="148"/>
        <end position="167"/>
    </location>
</feature>
<dbReference type="InterPro" id="IPR009908">
    <property type="entry name" value="Methylamine_util_MauE"/>
</dbReference>
<evidence type="ECO:0000256" key="1">
    <source>
        <dbReference type="ARBA" id="ARBA00004141"/>
    </source>
</evidence>
<evidence type="ECO:0000256" key="2">
    <source>
        <dbReference type="ARBA" id="ARBA00022692"/>
    </source>
</evidence>
<keyword evidence="2 5" id="KW-0812">Transmembrane</keyword>
<sequence>MKILVAIVRVIVGVLFIFSGLIKANDPIGLSYKMQEFFELWKLSSLNGITLTLSILMIAFEIIAGAALLLGWKKKWIAWLLLLLIVFFTFLTGYAYLSGKFSNCGCFGDCIPISSKTSFIKDLILLVLILFLFINLRYIKPVFSEKTTAVLMVLVTLFSFLGQWYTLKYLPVLDCLPFKEGSFIPDKLKIPANAVPDSTEIIFVYEKAGKKIEFNAEQFPADFNDSTYKFIDRYDKLIKAGANNIPEIRGFDFTDTAGNNITQQLLEAGHILLLFNEDMSHPVSDWKKGFEPVYQNARAQGIPVYIISSTAIPVKQAIAGTPFKDLDVLAGDRVMIRMAARTNPTLYLLKKGTVAGKWSYKNFNEALKELTALKTTR</sequence>
<feature type="transmembrane region" description="Helical" evidence="5">
    <location>
        <begin position="77"/>
        <end position="97"/>
    </location>
</feature>
<evidence type="ECO:0000256" key="5">
    <source>
        <dbReference type="SAM" id="Phobius"/>
    </source>
</evidence>
<evidence type="ECO:0000256" key="4">
    <source>
        <dbReference type="ARBA" id="ARBA00023136"/>
    </source>
</evidence>
<comment type="caution">
    <text evidence="7">The sequence shown here is derived from an EMBL/GenBank/DDBJ whole genome shotgun (WGS) entry which is preliminary data.</text>
</comment>
<dbReference type="Proteomes" id="UP001199816">
    <property type="component" value="Unassembled WGS sequence"/>
</dbReference>
<dbReference type="EMBL" id="JAJNEC010000004">
    <property type="protein sequence ID" value="MCD2421949.1"/>
    <property type="molecule type" value="Genomic_DNA"/>
</dbReference>
<dbReference type="NCBIfam" id="NF045576">
    <property type="entry name" value="BT_3928_fam"/>
    <property type="match status" value="1"/>
</dbReference>
<protein>
    <submittedName>
        <fullName evidence="7">DoxX family protein</fullName>
    </submittedName>
</protein>
<accession>A0ABS8PLG7</accession>
<feature type="domain" description="Methylamine utilisation protein MauE" evidence="6">
    <location>
        <begin position="1"/>
        <end position="133"/>
    </location>
</feature>
<keyword evidence="3 5" id="KW-1133">Transmembrane helix</keyword>
<feature type="transmembrane region" description="Helical" evidence="5">
    <location>
        <begin position="117"/>
        <end position="136"/>
    </location>
</feature>
<organism evidence="7 8">
    <name type="scientific">Niabella pedocola</name>
    <dbReference type="NCBI Taxonomy" id="1752077"/>
    <lineage>
        <taxon>Bacteria</taxon>
        <taxon>Pseudomonadati</taxon>
        <taxon>Bacteroidota</taxon>
        <taxon>Chitinophagia</taxon>
        <taxon>Chitinophagales</taxon>
        <taxon>Chitinophagaceae</taxon>
        <taxon>Niabella</taxon>
    </lineage>
</organism>
<keyword evidence="8" id="KW-1185">Reference proteome</keyword>
<gene>
    <name evidence="7" type="ORF">LQ567_04195</name>
</gene>
<evidence type="ECO:0000259" key="6">
    <source>
        <dbReference type="Pfam" id="PF07291"/>
    </source>
</evidence>
<comment type="subcellular location">
    <subcellularLocation>
        <location evidence="1">Membrane</location>
        <topology evidence="1">Multi-pass membrane protein</topology>
    </subcellularLocation>
</comment>
<evidence type="ECO:0000313" key="7">
    <source>
        <dbReference type="EMBL" id="MCD2421949.1"/>
    </source>
</evidence>
<feature type="transmembrane region" description="Helical" evidence="5">
    <location>
        <begin position="48"/>
        <end position="70"/>
    </location>
</feature>
<keyword evidence="4 5" id="KW-0472">Membrane</keyword>
<name>A0ABS8PLG7_9BACT</name>
<evidence type="ECO:0000256" key="3">
    <source>
        <dbReference type="ARBA" id="ARBA00022989"/>
    </source>
</evidence>
<dbReference type="RefSeq" id="WP_231002853.1">
    <property type="nucleotide sequence ID" value="NZ_JAJNEC010000004.1"/>
</dbReference>
<reference evidence="7 8" key="1">
    <citation type="submission" date="2021-11" db="EMBL/GenBank/DDBJ databases">
        <title>Genomic of Niabella pedocola.</title>
        <authorList>
            <person name="Wu T."/>
        </authorList>
    </citation>
    <scope>NUCLEOTIDE SEQUENCE [LARGE SCALE GENOMIC DNA]</scope>
    <source>
        <strain evidence="7 8">JCM 31011</strain>
    </source>
</reference>